<proteinExistence type="predicted"/>
<name>A0A3N6MFY0_9EURY</name>
<dbReference type="Gene3D" id="3.40.50.300">
    <property type="entry name" value="P-loop containing nucleotide triphosphate hydrolases"/>
    <property type="match status" value="1"/>
</dbReference>
<dbReference type="Proteomes" id="UP000273828">
    <property type="component" value="Unassembled WGS sequence"/>
</dbReference>
<accession>A0A3N6MFY0</accession>
<feature type="domain" description="AAA+ ATPase" evidence="2">
    <location>
        <begin position="425"/>
        <end position="620"/>
    </location>
</feature>
<dbReference type="OrthoDB" id="9837at2157"/>
<comment type="caution">
    <text evidence="3">The sequence shown here is derived from an EMBL/GenBank/DDBJ whole genome shotgun (WGS) entry which is preliminary data.</text>
</comment>
<dbReference type="PANTHER" id="PTHR37291">
    <property type="entry name" value="5-METHYLCYTOSINE-SPECIFIC RESTRICTION ENZYME B"/>
    <property type="match status" value="1"/>
</dbReference>
<dbReference type="Pfam" id="PF07728">
    <property type="entry name" value="AAA_5"/>
    <property type="match status" value="1"/>
</dbReference>
<dbReference type="InterPro" id="IPR052934">
    <property type="entry name" value="Methyl-DNA_Rec/Restrict_Enz"/>
</dbReference>
<evidence type="ECO:0000313" key="3">
    <source>
        <dbReference type="EMBL" id="RQG92826.1"/>
    </source>
</evidence>
<reference evidence="3 4" key="1">
    <citation type="submission" date="2018-10" db="EMBL/GenBank/DDBJ databases">
        <title>Natrarchaeobius chitinivorans gen. nov., sp. nov., and Natrarchaeobius haloalkaliphilus sp. nov., alkaliphilic, chitin-utilizing haloarchaea from hypersaline alkaline lakes.</title>
        <authorList>
            <person name="Sorokin D.Y."/>
            <person name="Elcheninov A.G."/>
            <person name="Kostrikina N.A."/>
            <person name="Bale N.J."/>
            <person name="Sinninghe Damste J.S."/>
            <person name="Khijniak T.V."/>
            <person name="Kublanov I.V."/>
            <person name="Toshchakov S.V."/>
        </authorList>
    </citation>
    <scope>NUCLEOTIDE SEQUENCE [LARGE SCALE GENOMIC DNA]</scope>
    <source>
        <strain evidence="3 4">AArcht-Sl</strain>
    </source>
</reference>
<evidence type="ECO:0000313" key="4">
    <source>
        <dbReference type="Proteomes" id="UP000273828"/>
    </source>
</evidence>
<dbReference type="InterPro" id="IPR011704">
    <property type="entry name" value="ATPase_dyneun-rel_AAA"/>
</dbReference>
<organism evidence="3 4">
    <name type="scientific">Natrarchaeobius halalkaliphilus</name>
    <dbReference type="NCBI Taxonomy" id="1679091"/>
    <lineage>
        <taxon>Archaea</taxon>
        <taxon>Methanobacteriati</taxon>
        <taxon>Methanobacteriota</taxon>
        <taxon>Stenosarchaea group</taxon>
        <taxon>Halobacteria</taxon>
        <taxon>Halobacteriales</taxon>
        <taxon>Natrialbaceae</taxon>
        <taxon>Natrarchaeobius</taxon>
    </lineage>
</organism>
<feature type="compositionally biased region" description="Polar residues" evidence="1">
    <location>
        <begin position="202"/>
        <end position="231"/>
    </location>
</feature>
<dbReference type="SUPFAM" id="SSF52540">
    <property type="entry name" value="P-loop containing nucleoside triphosphate hydrolases"/>
    <property type="match status" value="1"/>
</dbReference>
<dbReference type="InterPro" id="IPR003593">
    <property type="entry name" value="AAA+_ATPase"/>
</dbReference>
<dbReference type="SMART" id="SM00382">
    <property type="entry name" value="AAA"/>
    <property type="match status" value="1"/>
</dbReference>
<dbReference type="PANTHER" id="PTHR37291:SF1">
    <property type="entry name" value="TYPE IV METHYL-DIRECTED RESTRICTION ENZYME ECOKMCRB SUBUNIT"/>
    <property type="match status" value="1"/>
</dbReference>
<feature type="region of interest" description="Disordered" evidence="1">
    <location>
        <begin position="189"/>
        <end position="236"/>
    </location>
</feature>
<dbReference type="RefSeq" id="WP_124176703.1">
    <property type="nucleotide sequence ID" value="NZ_REFY01000001.1"/>
</dbReference>
<dbReference type="InterPro" id="IPR027417">
    <property type="entry name" value="P-loop_NTPase"/>
</dbReference>
<dbReference type="EMBL" id="REFY01000001">
    <property type="protein sequence ID" value="RQG92826.1"/>
    <property type="molecule type" value="Genomic_DNA"/>
</dbReference>
<evidence type="ECO:0000259" key="2">
    <source>
        <dbReference type="SMART" id="SM00382"/>
    </source>
</evidence>
<keyword evidence="4" id="KW-1185">Reference proteome</keyword>
<sequence length="772" mass="87232">MSSSEQRTKLTLFSSTSTGKLKKTTQVLHCIREYGPDLSEVKERYQRESGTNTKLAGTWIEQLQELGVVSTDYSVERIRLTDQGVDILEWRNSPSKEPVPLSMVRAFAETYVGFYDTIALLSVIPARVSQVKELLNTLYDLNLESNTQAKQRVGWLLSMDLAKRNSGHEYSLTERGHDVYEDFQTEIGPPEASSLLVPGEAGQSSTTGEVVDSGPTTNADPKSGTRNSTPDETIDLPFLEDRPRKVVSIHVAKSDGTDERYERTVGTDVTIDAAEPLPHKEYQNKAVRYWSCDPKREEQVGDLGRGDVVLFHHHDEGYLSSATVLDTFRGKMQDTEHELHVLFEEVCEAAVERDDLFEVYGWRSHPTSHWARIDQKDNAAILDQYESIDEFISDTKGTVQFNYWSYQNWSIKQDFARQLSRQLQRKGQVILYGPPGTGKTFVGEAFAKWWTGKQTETNPTTYQTESVTFHPAFSYEDFIEGYSVIGGDNEEPTNGTDEARSDTSVKSPYGLKRGVFKQFCRTASRALDATPDGRLPPRYVLVIDELNRGNVPQIFGEIITLLEKDKRGSNRQLSQSGQEFEVPENVYIIATMNTADQSISKLDAALRRRFAAMSLAPEYDTLYDSIEEFPDNKQDAAELVGSSRNDAEAMIAASVLALEIINKKITAVRGLGKGKRIGHAYLHPDVWMTSNGDTSTDTELADVWRYDILPLLEEYFFDDLEQLEQRVFEGDAEFVKEGTNDVLKLTPSDLKENLRMFVMDNQHEIDIEFETE</sequence>
<dbReference type="GO" id="GO:0016887">
    <property type="term" value="F:ATP hydrolysis activity"/>
    <property type="evidence" value="ECO:0007669"/>
    <property type="project" value="InterPro"/>
</dbReference>
<dbReference type="GO" id="GO:0005524">
    <property type="term" value="F:ATP binding"/>
    <property type="evidence" value="ECO:0007669"/>
    <property type="project" value="InterPro"/>
</dbReference>
<protein>
    <submittedName>
        <fullName evidence="3">AAA family ATPase</fullName>
    </submittedName>
</protein>
<evidence type="ECO:0000256" key="1">
    <source>
        <dbReference type="SAM" id="MobiDB-lite"/>
    </source>
</evidence>
<gene>
    <name evidence="3" type="ORF">EA462_00950</name>
</gene>
<dbReference type="AlphaFoldDB" id="A0A3N6MFY0"/>